<feature type="domain" description="M23ase beta-sheet core" evidence="1">
    <location>
        <begin position="11"/>
        <end position="107"/>
    </location>
</feature>
<dbReference type="SUPFAM" id="SSF51261">
    <property type="entry name" value="Duplicated hybrid motif"/>
    <property type="match status" value="1"/>
</dbReference>
<dbReference type="AlphaFoldDB" id="I4EKW4"/>
<evidence type="ECO:0000313" key="2">
    <source>
        <dbReference type="EMBL" id="CCF85326.1"/>
    </source>
</evidence>
<dbReference type="Proteomes" id="UP000004221">
    <property type="component" value="Unassembled WGS sequence"/>
</dbReference>
<protein>
    <submittedName>
        <fullName evidence="2">Peptidase M23</fullName>
    </submittedName>
</protein>
<dbReference type="InterPro" id="IPR016047">
    <property type="entry name" value="M23ase_b-sheet_dom"/>
</dbReference>
<evidence type="ECO:0000313" key="3">
    <source>
        <dbReference type="Proteomes" id="UP000004221"/>
    </source>
</evidence>
<organism evidence="2 3">
    <name type="scientific">Nitrolancea hollandica Lb</name>
    <dbReference type="NCBI Taxonomy" id="1129897"/>
    <lineage>
        <taxon>Bacteria</taxon>
        <taxon>Pseudomonadati</taxon>
        <taxon>Thermomicrobiota</taxon>
        <taxon>Thermomicrobia</taxon>
        <taxon>Sphaerobacterales</taxon>
        <taxon>Sphaerobacterineae</taxon>
        <taxon>Sphaerobacteraceae</taxon>
        <taxon>Nitrolancea</taxon>
    </lineage>
</organism>
<dbReference type="Gene3D" id="2.70.70.10">
    <property type="entry name" value="Glucose Permease (Domain IIA)"/>
    <property type="match status" value="1"/>
</dbReference>
<dbReference type="InterPro" id="IPR050570">
    <property type="entry name" value="Cell_wall_metabolism_enzyme"/>
</dbReference>
<accession>I4EKW4</accession>
<dbReference type="CDD" id="cd12797">
    <property type="entry name" value="M23_peptidase"/>
    <property type="match status" value="1"/>
</dbReference>
<name>I4EKW4_9BACT</name>
<dbReference type="EMBL" id="CAGS01000427">
    <property type="protein sequence ID" value="CCF85326.1"/>
    <property type="molecule type" value="Genomic_DNA"/>
</dbReference>
<dbReference type="InterPro" id="IPR011055">
    <property type="entry name" value="Dup_hybrid_motif"/>
</dbReference>
<dbReference type="PANTHER" id="PTHR21666">
    <property type="entry name" value="PEPTIDASE-RELATED"/>
    <property type="match status" value="1"/>
</dbReference>
<comment type="caution">
    <text evidence="2">The sequence shown here is derived from an EMBL/GenBank/DDBJ whole genome shotgun (WGS) entry which is preliminary data.</text>
</comment>
<reference evidence="2 3" key="1">
    <citation type="journal article" date="2012" name="ISME J.">
        <title>Nitrification expanded: discovery, physiology and genomics of a nitrite-oxidizing bacterium from the phylum Chloroflexi.</title>
        <authorList>
            <person name="Sorokin D.Y."/>
            <person name="Lucker S."/>
            <person name="Vejmelkova D."/>
            <person name="Kostrikina N.A."/>
            <person name="Kleerebezem R."/>
            <person name="Rijpstra W.I."/>
            <person name="Damste J.S."/>
            <person name="Le Paslier D."/>
            <person name="Muyzer G."/>
            <person name="Wagner M."/>
            <person name="van Loosdrecht M.C."/>
            <person name="Daims H."/>
        </authorList>
    </citation>
    <scope>NUCLEOTIDE SEQUENCE [LARGE SCALE GENOMIC DNA]</scope>
    <source>
        <strain evidence="3">none</strain>
    </source>
</reference>
<gene>
    <name evidence="2" type="ORF">NITHO_4830007</name>
</gene>
<dbReference type="PANTHER" id="PTHR21666:SF270">
    <property type="entry name" value="MUREIN HYDROLASE ACTIVATOR ENVC"/>
    <property type="match status" value="1"/>
</dbReference>
<dbReference type="Pfam" id="PF01551">
    <property type="entry name" value="Peptidase_M23"/>
    <property type="match status" value="1"/>
</dbReference>
<proteinExistence type="predicted"/>
<dbReference type="GO" id="GO:0004222">
    <property type="term" value="F:metalloendopeptidase activity"/>
    <property type="evidence" value="ECO:0007669"/>
    <property type="project" value="TreeGrafter"/>
</dbReference>
<sequence>MEPAYNGYAHFHQGLDIANNLYTPIVAADGGTVVFAGWNNFGFGNAVAIDHGNGLVTWYCHMVQQPAVWVGEHVSQGQFLGPMGSTGASTGSHTHFAVMKDGVWVDPLRYLQ</sequence>
<evidence type="ECO:0000259" key="1">
    <source>
        <dbReference type="Pfam" id="PF01551"/>
    </source>
</evidence>
<keyword evidence="3" id="KW-1185">Reference proteome</keyword>